<dbReference type="InterPro" id="IPR006153">
    <property type="entry name" value="Cation/H_exchanger_TM"/>
</dbReference>
<evidence type="ECO:0000256" key="1">
    <source>
        <dbReference type="ARBA" id="ARBA00004651"/>
    </source>
</evidence>
<evidence type="ECO:0000256" key="2">
    <source>
        <dbReference type="ARBA" id="ARBA00022448"/>
    </source>
</evidence>
<keyword evidence="14" id="KW-1185">Reference proteome</keyword>
<comment type="subcellular location">
    <subcellularLocation>
        <location evidence="1">Cell membrane</location>
        <topology evidence="1">Multi-pass membrane protein</topology>
    </subcellularLocation>
</comment>
<evidence type="ECO:0000256" key="8">
    <source>
        <dbReference type="ARBA" id="ARBA00023136"/>
    </source>
</evidence>
<dbReference type="GO" id="GO:0005886">
    <property type="term" value="C:plasma membrane"/>
    <property type="evidence" value="ECO:0007669"/>
    <property type="project" value="UniProtKB-SubCell"/>
</dbReference>
<feature type="transmembrane region" description="Helical" evidence="10">
    <location>
        <begin position="363"/>
        <end position="386"/>
    </location>
</feature>
<evidence type="ECO:0000256" key="9">
    <source>
        <dbReference type="SAM" id="MobiDB-lite"/>
    </source>
</evidence>
<proteinExistence type="predicted"/>
<dbReference type="GO" id="GO:0006813">
    <property type="term" value="P:potassium ion transport"/>
    <property type="evidence" value="ECO:0007669"/>
    <property type="project" value="InterPro"/>
</dbReference>
<evidence type="ECO:0000256" key="7">
    <source>
        <dbReference type="ARBA" id="ARBA00023065"/>
    </source>
</evidence>
<evidence type="ECO:0000313" key="14">
    <source>
        <dbReference type="Proteomes" id="UP000436016"/>
    </source>
</evidence>
<dbReference type="PANTHER" id="PTHR32507">
    <property type="entry name" value="NA(+)/H(+) ANTIPORTER 1"/>
    <property type="match status" value="1"/>
</dbReference>
<feature type="transmembrane region" description="Helical" evidence="10">
    <location>
        <begin position="157"/>
        <end position="175"/>
    </location>
</feature>
<evidence type="ECO:0000256" key="4">
    <source>
        <dbReference type="ARBA" id="ARBA00022475"/>
    </source>
</evidence>
<feature type="transmembrane region" description="Helical" evidence="10">
    <location>
        <begin position="116"/>
        <end position="136"/>
    </location>
</feature>
<dbReference type="SUPFAM" id="SSF51735">
    <property type="entry name" value="NAD(P)-binding Rossmann-fold domains"/>
    <property type="match status" value="1"/>
</dbReference>
<feature type="transmembrane region" description="Helical" evidence="10">
    <location>
        <begin position="187"/>
        <end position="209"/>
    </location>
</feature>
<accession>A0A6B0TXT9</accession>
<evidence type="ECO:0000256" key="5">
    <source>
        <dbReference type="ARBA" id="ARBA00022692"/>
    </source>
</evidence>
<feature type="transmembrane region" description="Helical" evidence="10">
    <location>
        <begin position="89"/>
        <end position="110"/>
    </location>
</feature>
<feature type="domain" description="Cation/H+ exchanger transmembrane" evidence="11">
    <location>
        <begin position="20"/>
        <end position="389"/>
    </location>
</feature>
<dbReference type="Gene3D" id="3.40.50.720">
    <property type="entry name" value="NAD(P)-binding Rossmann-like Domain"/>
    <property type="match status" value="1"/>
</dbReference>
<feature type="region of interest" description="Disordered" evidence="9">
    <location>
        <begin position="580"/>
        <end position="600"/>
    </location>
</feature>
<dbReference type="GO" id="GO:1902600">
    <property type="term" value="P:proton transmembrane transport"/>
    <property type="evidence" value="ECO:0007669"/>
    <property type="project" value="InterPro"/>
</dbReference>
<feature type="transmembrane region" description="Helical" evidence="10">
    <location>
        <begin position="270"/>
        <end position="289"/>
    </location>
</feature>
<protein>
    <submittedName>
        <fullName evidence="13">Sodium:proton antiporter</fullName>
    </submittedName>
</protein>
<keyword evidence="7" id="KW-0406">Ion transport</keyword>
<evidence type="ECO:0000259" key="11">
    <source>
        <dbReference type="Pfam" id="PF00999"/>
    </source>
</evidence>
<dbReference type="GO" id="GO:0015297">
    <property type="term" value="F:antiporter activity"/>
    <property type="evidence" value="ECO:0007669"/>
    <property type="project" value="UniProtKB-KW"/>
</dbReference>
<feature type="transmembrane region" description="Helical" evidence="10">
    <location>
        <begin position="295"/>
        <end position="319"/>
    </location>
</feature>
<keyword evidence="2" id="KW-0813">Transport</keyword>
<evidence type="ECO:0000313" key="13">
    <source>
        <dbReference type="EMBL" id="MXU66525.1"/>
    </source>
</evidence>
<feature type="transmembrane region" description="Helical" evidence="10">
    <location>
        <begin position="331"/>
        <end position="351"/>
    </location>
</feature>
<dbReference type="InterPro" id="IPR003148">
    <property type="entry name" value="RCK_N"/>
</dbReference>
<dbReference type="EMBL" id="WUWG01000006">
    <property type="protein sequence ID" value="MXU66525.1"/>
    <property type="molecule type" value="Genomic_DNA"/>
</dbReference>
<keyword evidence="3" id="KW-0050">Antiport</keyword>
<feature type="transmembrane region" description="Helical" evidence="10">
    <location>
        <begin position="216"/>
        <end position="234"/>
    </location>
</feature>
<keyword evidence="5 10" id="KW-0812">Transmembrane</keyword>
<gene>
    <name evidence="13" type="ORF">GSH16_13820</name>
</gene>
<dbReference type="RefSeq" id="WP_160856100.1">
    <property type="nucleotide sequence ID" value="NZ_WUWG01000006.1"/>
</dbReference>
<reference evidence="13 14" key="1">
    <citation type="submission" date="2019-12" db="EMBL/GenBank/DDBJ databases">
        <title>Strain KN286 was isolated from seawater, which was collected from Caroline Seamount in the tropical western Pacific.</title>
        <authorList>
            <person name="Wang Q."/>
        </authorList>
    </citation>
    <scope>NUCLEOTIDE SEQUENCE [LARGE SCALE GENOMIC DNA]</scope>
    <source>
        <strain evidence="13 14">KN286</strain>
    </source>
</reference>
<dbReference type="Proteomes" id="UP000436016">
    <property type="component" value="Unassembled WGS sequence"/>
</dbReference>
<comment type="caution">
    <text evidence="13">The sequence shown here is derived from an EMBL/GenBank/DDBJ whole genome shotgun (WGS) entry which is preliminary data.</text>
</comment>
<keyword evidence="6 10" id="KW-1133">Transmembrane helix</keyword>
<keyword evidence="8 10" id="KW-0472">Membrane</keyword>
<evidence type="ECO:0000256" key="6">
    <source>
        <dbReference type="ARBA" id="ARBA00022989"/>
    </source>
</evidence>
<dbReference type="Pfam" id="PF02254">
    <property type="entry name" value="TrkA_N"/>
    <property type="match status" value="1"/>
</dbReference>
<evidence type="ECO:0000256" key="10">
    <source>
        <dbReference type="SAM" id="Phobius"/>
    </source>
</evidence>
<dbReference type="AlphaFoldDB" id="A0A6B0TXT9"/>
<sequence>MEPALLFALIGLLGVGSQWIAWRLNLPAIVVMLAAGLIAGPVTGILHPEEAFGEFFSPIVSVAVAVILFEGGLTLNLRELRETNLAVRRLVVVGAPLGWLFSTLAAHYGAGLSWPSALVFGGILVVTGPTVVIPLLRQARLSSRPASVLRWEAIVNDPVGALFAVIAFEIIAVVIGNEGAGKAVWHLVYGIGLAMVAGYVGGKAIAFAFKRGLAPEYLKVPILFAAVLAVYASTDNVLHESGLLAVTVMGMVLANTHLPSLGELQRFKENITVLLVSGVFILLAASLSWDMLGLLTWRSALFVLLIIIVARPLAVFLSTIGTELTLPERGIVAWIGPRGVVAVAVSGLFGARLVELGVEDGALLAPLAFVLVAATVIVHGFSIVPVSRWLGLTSSKPPGTLIVGASAWSVSLAEALKRADQPVVIADRNWFRLRAARAAGIPTFHGEVLSENAEHRLGMNQYGNLLALTDNDDYNALICTDFGPEFGRDKVFQVGRHEAEGDERTIPVTLGGRMIGTGRSFEEVSRLFAEGWRFSITPLTEEYGLEQYLQTRPDASVVGVLRPERGMQYLQSENVPKVGPGDALLSFGPKAKEQAPADAP</sequence>
<dbReference type="Pfam" id="PF00999">
    <property type="entry name" value="Na_H_Exchanger"/>
    <property type="match status" value="1"/>
</dbReference>
<dbReference type="InterPro" id="IPR036291">
    <property type="entry name" value="NAD(P)-bd_dom_sf"/>
</dbReference>
<dbReference type="PANTHER" id="PTHR32507:SF0">
    <property type="entry name" value="NA(+)_H(+) ANTIPORTER 2-RELATED"/>
    <property type="match status" value="1"/>
</dbReference>
<organism evidence="13 14">
    <name type="scientific">Oceanomicrobium pacificus</name>
    <dbReference type="NCBI Taxonomy" id="2692916"/>
    <lineage>
        <taxon>Bacteria</taxon>
        <taxon>Pseudomonadati</taxon>
        <taxon>Pseudomonadota</taxon>
        <taxon>Alphaproteobacteria</taxon>
        <taxon>Rhodobacterales</taxon>
        <taxon>Paracoccaceae</taxon>
        <taxon>Oceanomicrobium</taxon>
    </lineage>
</organism>
<feature type="domain" description="RCK N-terminal" evidence="12">
    <location>
        <begin position="401"/>
        <end position="480"/>
    </location>
</feature>
<feature type="transmembrane region" description="Helical" evidence="10">
    <location>
        <begin position="55"/>
        <end position="77"/>
    </location>
</feature>
<evidence type="ECO:0000256" key="3">
    <source>
        <dbReference type="ARBA" id="ARBA00022449"/>
    </source>
</evidence>
<name>A0A6B0TXT9_9RHOB</name>
<evidence type="ECO:0000259" key="12">
    <source>
        <dbReference type="Pfam" id="PF02254"/>
    </source>
</evidence>
<keyword evidence="4" id="KW-1003">Cell membrane</keyword>
<feature type="compositionally biased region" description="Basic and acidic residues" evidence="9">
    <location>
        <begin position="590"/>
        <end position="600"/>
    </location>
</feature>
<dbReference type="InterPro" id="IPR038770">
    <property type="entry name" value="Na+/solute_symporter_sf"/>
</dbReference>
<dbReference type="Gene3D" id="1.20.1530.20">
    <property type="match status" value="1"/>
</dbReference>